<sequence length="338" mass="39455">MISNFGHIVKTYLSNFPKHDYPVLDTFKFVSIWLGLVLDQSQTSMRSMFKRLNLRGETVDISTFSKASKKRDVGVFREIIFSLKKELSKRKEIKQRELEIFPLDSTIVSITRKLMWNLGFHQVKLFSEINLSTGIPGGIVIHFGQGHDNKYGNETIEETPENGVAVMDRGFCDLQRIKRLQKENNKYHVLRIKNNIKLEKLANDNYMVGTGKNKIESRVVIFTHDNSEFRLVTNLPIESKEIEGVSDEKIAEIYKKRWQIELLWKFLKMHLKLNRLIAKNENAIGIQIYTCIIAYLILKLLVIPKEAGTTMLDKLRYLQAFMCEKISYVHWLRELALR</sequence>
<dbReference type="GO" id="GO:0004803">
    <property type="term" value="F:transposase activity"/>
    <property type="evidence" value="ECO:0007669"/>
    <property type="project" value="InterPro"/>
</dbReference>
<dbReference type="EnsemblBacteria" id="BAA17098">
    <property type="protein sequence ID" value="BAA17098"/>
    <property type="gene ID" value="BAA17098"/>
</dbReference>
<dbReference type="Proteomes" id="UP000001425">
    <property type="component" value="Chromosome"/>
</dbReference>
<dbReference type="PANTHER" id="PTHR33258">
    <property type="entry name" value="TRANSPOSASE INSL FOR INSERTION SEQUENCE ELEMENT IS186A-RELATED"/>
    <property type="match status" value="1"/>
</dbReference>
<protein>
    <submittedName>
        <fullName evidence="6">Transposase</fullName>
    </submittedName>
</protein>
<accession>P73073</accession>
<dbReference type="PIR" id="S75184">
    <property type="entry name" value="S75184"/>
</dbReference>
<dbReference type="PANTHER" id="PTHR33258:SF1">
    <property type="entry name" value="TRANSPOSASE INSL FOR INSERTION SEQUENCE ELEMENT IS186A-RELATED"/>
    <property type="match status" value="1"/>
</dbReference>
<dbReference type="eggNOG" id="COG3385">
    <property type="taxonomic scope" value="Bacteria"/>
</dbReference>
<name>P73073_SYNY3</name>
<dbReference type="IntAct" id="P73073">
    <property type="interactions" value="2"/>
</dbReference>
<dbReference type="SUPFAM" id="SSF53098">
    <property type="entry name" value="Ribonuclease H-like"/>
    <property type="match status" value="1"/>
</dbReference>
<feature type="domain" description="Transposase IS4-like" evidence="5">
    <location>
        <begin position="99"/>
        <end position="297"/>
    </location>
</feature>
<dbReference type="KEGG" id="syn:slr2036"/>
<keyword evidence="2" id="KW-0815">Transposition</keyword>
<dbReference type="AlphaFoldDB" id="P73073"/>
<dbReference type="GO" id="GO:0006313">
    <property type="term" value="P:DNA transposition"/>
    <property type="evidence" value="ECO:0007669"/>
    <property type="project" value="InterPro"/>
</dbReference>
<evidence type="ECO:0000259" key="5">
    <source>
        <dbReference type="Pfam" id="PF01609"/>
    </source>
</evidence>
<dbReference type="InParanoid" id="P73073"/>
<comment type="similarity">
    <text evidence="1">Belongs to the transposase 11 family.</text>
</comment>
<dbReference type="EMBL" id="BA000022">
    <property type="protein sequence ID" value="BAA17098.1"/>
    <property type="molecule type" value="Genomic_DNA"/>
</dbReference>
<evidence type="ECO:0000256" key="1">
    <source>
        <dbReference type="ARBA" id="ARBA00010075"/>
    </source>
</evidence>
<organism evidence="6 7">
    <name type="scientific">Synechocystis sp. (strain ATCC 27184 / PCC 6803 / Kazusa)</name>
    <dbReference type="NCBI Taxonomy" id="1111708"/>
    <lineage>
        <taxon>Bacteria</taxon>
        <taxon>Bacillati</taxon>
        <taxon>Cyanobacteriota</taxon>
        <taxon>Cyanophyceae</taxon>
        <taxon>Synechococcales</taxon>
        <taxon>Merismopediaceae</taxon>
        <taxon>Synechocystis</taxon>
    </lineage>
</organism>
<gene>
    <name evidence="6" type="ordered locus">slr2036</name>
</gene>
<proteinExistence type="inferred from homology"/>
<evidence type="ECO:0000256" key="2">
    <source>
        <dbReference type="ARBA" id="ARBA00022578"/>
    </source>
</evidence>
<dbReference type="Gene3D" id="3.90.350.10">
    <property type="entry name" value="Transposase Inhibitor Protein From Tn5, Chain A, domain 1"/>
    <property type="match status" value="1"/>
</dbReference>
<dbReference type="PhylomeDB" id="P73073"/>
<reference evidence="6 7" key="2">
    <citation type="journal article" date="1996" name="DNA Res.">
        <title>Sequence analysis of the genome of the unicellular cyanobacterium Synechocystis sp. strain PCC6803. II. Sequence determination of the entire genome and assignment of potential protein-coding regions.</title>
        <authorList>
            <person name="Kaneko T."/>
            <person name="Sato S."/>
            <person name="Kotani H."/>
            <person name="Tanaka A."/>
            <person name="Asamizu E."/>
            <person name="Nakamura Y."/>
            <person name="Miyajima N."/>
            <person name="Hirosawa M."/>
            <person name="Sugiura M."/>
            <person name="Sasamoto S."/>
            <person name="Kimura T."/>
            <person name="Hosouchi T."/>
            <person name="Matsuno A."/>
            <person name="Muraki A."/>
            <person name="Nakazaki N."/>
            <person name="Naruo K."/>
            <person name="Okumura S."/>
            <person name="Shimpo S."/>
            <person name="Takeuchi C."/>
            <person name="Wada T."/>
            <person name="Watanabe A."/>
            <person name="Yamada M."/>
            <person name="Yasuda M."/>
            <person name="Tabata S."/>
        </authorList>
    </citation>
    <scope>NUCLEOTIDE SEQUENCE [LARGE SCALE GENOMIC DNA]</scope>
    <source>
        <strain evidence="7">ATCC 27184 / PCC 6803 / Kazusa</strain>
    </source>
</reference>
<evidence type="ECO:0000313" key="7">
    <source>
        <dbReference type="Proteomes" id="UP000001425"/>
    </source>
</evidence>
<dbReference type="NCBIfam" id="NF033592">
    <property type="entry name" value="transpos_IS4_1"/>
    <property type="match status" value="1"/>
</dbReference>
<evidence type="ECO:0000256" key="3">
    <source>
        <dbReference type="ARBA" id="ARBA00023125"/>
    </source>
</evidence>
<dbReference type="InterPro" id="IPR012337">
    <property type="entry name" value="RNaseH-like_sf"/>
</dbReference>
<dbReference type="PaxDb" id="1148-1652174"/>
<keyword evidence="7" id="KW-1185">Reference proteome</keyword>
<dbReference type="Pfam" id="PF01609">
    <property type="entry name" value="DDE_Tnp_1"/>
    <property type="match status" value="1"/>
</dbReference>
<dbReference type="InterPro" id="IPR047952">
    <property type="entry name" value="Transpos_IS4"/>
</dbReference>
<evidence type="ECO:0000313" key="6">
    <source>
        <dbReference type="EMBL" id="BAA17098.1"/>
    </source>
</evidence>
<reference evidence="6 7" key="1">
    <citation type="journal article" date="1995" name="DNA Res.">
        <title>Sequence analysis of the genome of the unicellular cyanobacterium Synechocystis sp. strain PCC6803. I. Sequence features in the 1 Mb region from map positions 64% to 92% of the genome.</title>
        <authorList>
            <person name="Kaneko T."/>
            <person name="Tanaka A."/>
            <person name="Sato S."/>
            <person name="Kotani H."/>
            <person name="Sazuka T."/>
            <person name="Miyajima N."/>
            <person name="Sugiura M."/>
            <person name="Tabata S."/>
        </authorList>
    </citation>
    <scope>NUCLEOTIDE SEQUENCE [LARGE SCALE GENOMIC DNA]</scope>
    <source>
        <strain evidence="7">ATCC 27184 / PCC 6803 / Kazusa</strain>
    </source>
</reference>
<keyword evidence="3" id="KW-0238">DNA-binding</keyword>
<evidence type="ECO:0000256" key="4">
    <source>
        <dbReference type="ARBA" id="ARBA00023172"/>
    </source>
</evidence>
<dbReference type="InterPro" id="IPR002559">
    <property type="entry name" value="Transposase_11"/>
</dbReference>
<dbReference type="GO" id="GO:0003677">
    <property type="term" value="F:DNA binding"/>
    <property type="evidence" value="ECO:0007669"/>
    <property type="project" value="UniProtKB-KW"/>
</dbReference>
<keyword evidence="4" id="KW-0233">DNA recombination</keyword>
<dbReference type="STRING" id="1148.gene:10497959"/>